<gene>
    <name evidence="4" type="ORF">ACFQNF_05530</name>
</gene>
<evidence type="ECO:0000313" key="5">
    <source>
        <dbReference type="Proteomes" id="UP001596473"/>
    </source>
</evidence>
<proteinExistence type="predicted"/>
<dbReference type="Pfam" id="PF26078">
    <property type="entry name" value="Baseplate_J_M"/>
    <property type="match status" value="1"/>
</dbReference>
<feature type="domain" description="Baseplate protein J-like barrel" evidence="1">
    <location>
        <begin position="102"/>
        <end position="180"/>
    </location>
</feature>
<dbReference type="EMBL" id="JBHTBQ010000009">
    <property type="protein sequence ID" value="MFC7419335.1"/>
    <property type="molecule type" value="Genomic_DNA"/>
</dbReference>
<name>A0ABW2QUX5_9NEIS</name>
<evidence type="ECO:0000259" key="1">
    <source>
        <dbReference type="Pfam" id="PF04865"/>
    </source>
</evidence>
<keyword evidence="5" id="KW-1185">Reference proteome</keyword>
<feature type="domain" description="Baseplate J-like C-terminal" evidence="3">
    <location>
        <begin position="278"/>
        <end position="358"/>
    </location>
</feature>
<dbReference type="Pfam" id="PF04865">
    <property type="entry name" value="Baseplate_J"/>
    <property type="match status" value="1"/>
</dbReference>
<reference evidence="5" key="1">
    <citation type="journal article" date="2019" name="Int. J. Syst. Evol. Microbiol.">
        <title>The Global Catalogue of Microorganisms (GCM) 10K type strain sequencing project: providing services to taxonomists for standard genome sequencing and annotation.</title>
        <authorList>
            <consortium name="The Broad Institute Genomics Platform"/>
            <consortium name="The Broad Institute Genome Sequencing Center for Infectious Disease"/>
            <person name="Wu L."/>
            <person name="Ma J."/>
        </authorList>
    </citation>
    <scope>NUCLEOTIDE SEQUENCE [LARGE SCALE GENOMIC DNA]</scope>
    <source>
        <strain evidence="5">CCUG 62945</strain>
    </source>
</reference>
<evidence type="ECO:0000313" key="4">
    <source>
        <dbReference type="EMBL" id="MFC7419335.1"/>
    </source>
</evidence>
<protein>
    <submittedName>
        <fullName evidence="4">Baseplate J/gp47 family protein</fullName>
    </submittedName>
</protein>
<dbReference type="Pfam" id="PF26079">
    <property type="entry name" value="Baseplate_J_C"/>
    <property type="match status" value="1"/>
</dbReference>
<evidence type="ECO:0000259" key="2">
    <source>
        <dbReference type="Pfam" id="PF26078"/>
    </source>
</evidence>
<dbReference type="Proteomes" id="UP001596473">
    <property type="component" value="Unassembled WGS sequence"/>
</dbReference>
<dbReference type="InterPro" id="IPR006949">
    <property type="entry name" value="Barrel_Baseplate_J-like"/>
</dbReference>
<dbReference type="InterPro" id="IPR058531">
    <property type="entry name" value="Baseplate_J_M"/>
</dbReference>
<dbReference type="InterPro" id="IPR052726">
    <property type="entry name" value="Phage_Baseplate_Hub"/>
</dbReference>
<dbReference type="InterPro" id="IPR058530">
    <property type="entry name" value="Baseplate_J-like_C"/>
</dbReference>
<dbReference type="InterPro" id="IPR014507">
    <property type="entry name" value="Baseplate_assembly_J_pred"/>
</dbReference>
<dbReference type="PANTHER" id="PTHR35862:SF1">
    <property type="entry name" value="FELS-2 PROPHAGE PROTEIN"/>
    <property type="match status" value="1"/>
</dbReference>
<dbReference type="RefSeq" id="WP_380186747.1">
    <property type="nucleotide sequence ID" value="NZ_JBHTBQ010000009.1"/>
</dbReference>
<organism evidence="4 5">
    <name type="scientific">Iodobacter arcticus</name>
    <dbReference type="NCBI Taxonomy" id="590593"/>
    <lineage>
        <taxon>Bacteria</taxon>
        <taxon>Pseudomonadati</taxon>
        <taxon>Pseudomonadota</taxon>
        <taxon>Betaproteobacteria</taxon>
        <taxon>Neisseriales</taxon>
        <taxon>Chitinibacteraceae</taxon>
        <taxon>Iodobacter</taxon>
    </lineage>
</organism>
<evidence type="ECO:0000259" key="3">
    <source>
        <dbReference type="Pfam" id="PF26079"/>
    </source>
</evidence>
<sequence>MTIVPKVIDDDSQAITAELITAYEAMTGKTLYPAQVERLFIDLIAYRETLLRSAINDAARQNLVAFARGPMLDYLGELVGVSRLPAQPAQAIVRLTFVTPLIAVLLIPAGIRVQTAAGLQFYSLNEVMLPLASTYADLAVAAMELGTAGNGYVAGQVNGLLDAIGVEVSSVANLAVTSGGAEVESDDRLRESIKLAPEVFSVAGSRLAYRQHAMRAHQDIIEVAVISPAPGEIRLYPLLKSGLPTPAILTAVAEKCSHEKVRPLSDSVLALSPVERSYTLSAQLVLYSSADAAAALAKAQKQAALFVATQSAALGRNIVPTQIMTILSVPGVYQVTLLSPTLLEVGEYEWAHCTGINIQLVGVNDG</sequence>
<feature type="domain" description="Baseplate J-like central" evidence="2">
    <location>
        <begin position="202"/>
        <end position="271"/>
    </location>
</feature>
<accession>A0ABW2QUX5</accession>
<comment type="caution">
    <text evidence="4">The sequence shown here is derived from an EMBL/GenBank/DDBJ whole genome shotgun (WGS) entry which is preliminary data.</text>
</comment>
<dbReference type="PANTHER" id="PTHR35862">
    <property type="entry name" value="FELS-2 PROPHAGE PROTEIN"/>
    <property type="match status" value="1"/>
</dbReference>
<dbReference type="PIRSF" id="PIRSF020481">
    <property type="entry name" value="BAP"/>
    <property type="match status" value="1"/>
</dbReference>